<dbReference type="InterPro" id="IPR038607">
    <property type="entry name" value="PhoD-like_sf"/>
</dbReference>
<evidence type="ECO:0000259" key="2">
    <source>
        <dbReference type="Pfam" id="PF16655"/>
    </source>
</evidence>
<feature type="domain" description="PhoD-like phosphatase metallophosphatase" evidence="1">
    <location>
        <begin position="140"/>
        <end position="507"/>
    </location>
</feature>
<dbReference type="SUPFAM" id="SSF56300">
    <property type="entry name" value="Metallo-dependent phosphatases"/>
    <property type="match status" value="1"/>
</dbReference>
<dbReference type="InterPro" id="IPR018946">
    <property type="entry name" value="PhoD-like_MPP"/>
</dbReference>
<dbReference type="PANTHER" id="PTHR43606:SF2">
    <property type="entry name" value="ALKALINE PHOSPHATASE FAMILY PROTEIN (AFU_ORTHOLOGUE AFUA_5G03860)"/>
    <property type="match status" value="1"/>
</dbReference>
<dbReference type="Proteomes" id="UP000315825">
    <property type="component" value="Unassembled WGS sequence"/>
</dbReference>
<accession>A0A520MZ39</accession>
<dbReference type="Gene3D" id="2.60.40.380">
    <property type="entry name" value="Purple acid phosphatase-like, N-terminal"/>
    <property type="match status" value="1"/>
</dbReference>
<dbReference type="InterPro" id="IPR032093">
    <property type="entry name" value="PhoD_N"/>
</dbReference>
<gene>
    <name evidence="3" type="ORF">EVA92_02800</name>
</gene>
<dbReference type="Pfam" id="PF16655">
    <property type="entry name" value="PhoD_N"/>
    <property type="match status" value="1"/>
</dbReference>
<dbReference type="InterPro" id="IPR052900">
    <property type="entry name" value="Phospholipid_Metab_Enz"/>
</dbReference>
<dbReference type="AlphaFoldDB" id="A0A520MZ39"/>
<dbReference type="Pfam" id="PF09423">
    <property type="entry name" value="PhoD"/>
    <property type="match status" value="1"/>
</dbReference>
<evidence type="ECO:0000313" key="3">
    <source>
        <dbReference type="EMBL" id="RZO26443.1"/>
    </source>
</evidence>
<dbReference type="InterPro" id="IPR029052">
    <property type="entry name" value="Metallo-depent_PP-like"/>
</dbReference>
<name>A0A520MZ39_9GAMM</name>
<dbReference type="PANTHER" id="PTHR43606">
    <property type="entry name" value="PHOSPHATASE, PUTATIVE (AFU_ORTHOLOGUE AFUA_6G08710)-RELATED"/>
    <property type="match status" value="1"/>
</dbReference>
<organism evidence="3 4">
    <name type="scientific">SAR86 cluster bacterium</name>
    <dbReference type="NCBI Taxonomy" id="2030880"/>
    <lineage>
        <taxon>Bacteria</taxon>
        <taxon>Pseudomonadati</taxon>
        <taxon>Pseudomonadota</taxon>
        <taxon>Gammaproteobacteria</taxon>
        <taxon>SAR86 cluster</taxon>
    </lineage>
</organism>
<evidence type="ECO:0000259" key="1">
    <source>
        <dbReference type="Pfam" id="PF09423"/>
    </source>
</evidence>
<evidence type="ECO:0000313" key="4">
    <source>
        <dbReference type="Proteomes" id="UP000315825"/>
    </source>
</evidence>
<feature type="domain" description="Phospholipase D N-terminal" evidence="2">
    <location>
        <begin position="39"/>
        <end position="129"/>
    </location>
</feature>
<comment type="caution">
    <text evidence="3">The sequence shown here is derived from an EMBL/GenBank/DDBJ whole genome shotgun (WGS) entry which is preliminary data.</text>
</comment>
<reference evidence="3 4" key="1">
    <citation type="submission" date="2019-02" db="EMBL/GenBank/DDBJ databases">
        <title>Prokaryotic population dynamics and viral predation in marine succession experiment using metagenomics: the confinement effect.</title>
        <authorList>
            <person name="Haro-Moreno J.M."/>
            <person name="Rodriguez-Valera F."/>
            <person name="Lopez-Perez M."/>
        </authorList>
    </citation>
    <scope>NUCLEOTIDE SEQUENCE [LARGE SCALE GENOMIC DNA]</scope>
    <source>
        <strain evidence="3">MED-G159</strain>
    </source>
</reference>
<dbReference type="EMBL" id="SHBE01000004">
    <property type="protein sequence ID" value="RZO26443.1"/>
    <property type="molecule type" value="Genomic_DNA"/>
</dbReference>
<dbReference type="Gene3D" id="3.60.21.70">
    <property type="entry name" value="PhoD-like phosphatase"/>
    <property type="match status" value="1"/>
</dbReference>
<sequence>MFNIKELNRRNFLKTIGFFTALASFKLSASSLESVNFIHGVASGDPTEDKIILWSRVTSNNKSNVQVTYEISSDKEFRNLILKGQKSIGAKSDFTIKVDATIPREYRGAEIFYRFRSGNSISDIGRTSTLPKSKKSFKVAIFSCSNFPSGYFNAYEAASNEKSIDLGIHVGDYIYEYKLGEYATENATALGREPLPNKEIISLKDYRLRHAQYKSDKDLQRLHASMPIICAWDDHEISNDTWSNGAENHQADEGSFYYRKRNALKAYFEWMPVREPKKMENNWKQYKVGNLLDIKLLETRLSSRTQQINLLNFIRPNGSFDREGFLKSLNSKKREMLGPKQLNFIKHNTESDGSWNLYAQQVLLASLKLPPIPNEIIDNLPEYQDYFKLIIGEDLPYNFDAWDGYPTERKEFLNIVGGKSNKNLFVAGDTHNCWVNNIEFNRKFYGVELGAPSVTSPGAAENFSGLIPPENLEQGIIAKNPNLKWTNLSNRGYVTIDFKEGSADVEFKGIDNISSKTYKSKILKKFTILPGEKII</sequence>
<protein>
    <submittedName>
        <fullName evidence="3">Phosphodiesterase</fullName>
    </submittedName>
</protein>
<dbReference type="CDD" id="cd07389">
    <property type="entry name" value="MPP_PhoD"/>
    <property type="match status" value="1"/>
</dbReference>
<proteinExistence type="predicted"/>